<comment type="caution">
    <text evidence="2">The sequence shown here is derived from an EMBL/GenBank/DDBJ whole genome shotgun (WGS) entry which is preliminary data.</text>
</comment>
<dbReference type="AlphaFoldDB" id="A0A267GKH3"/>
<dbReference type="PANTHER" id="PTHR34035">
    <property type="entry name" value="TESTIS-EXPRESSED PROTEIN 47"/>
    <property type="match status" value="1"/>
</dbReference>
<reference evidence="2 3" key="1">
    <citation type="submission" date="2017-06" db="EMBL/GenBank/DDBJ databases">
        <title>A platform for efficient transgenesis in Macrostomum lignano, a flatworm model organism for stem cell research.</title>
        <authorList>
            <person name="Berezikov E."/>
        </authorList>
    </citation>
    <scope>NUCLEOTIDE SEQUENCE [LARGE SCALE GENOMIC DNA]</scope>
    <source>
        <strain evidence="2">DV1</strain>
        <tissue evidence="2">Whole organism</tissue>
    </source>
</reference>
<evidence type="ECO:0000313" key="2">
    <source>
        <dbReference type="EMBL" id="PAA85904.1"/>
    </source>
</evidence>
<proteinExistence type="predicted"/>
<organism evidence="2 3">
    <name type="scientific">Macrostomum lignano</name>
    <dbReference type="NCBI Taxonomy" id="282301"/>
    <lineage>
        <taxon>Eukaryota</taxon>
        <taxon>Metazoa</taxon>
        <taxon>Spiralia</taxon>
        <taxon>Lophotrochozoa</taxon>
        <taxon>Platyhelminthes</taxon>
        <taxon>Rhabditophora</taxon>
        <taxon>Macrostomorpha</taxon>
        <taxon>Macrostomida</taxon>
        <taxon>Macrostomidae</taxon>
        <taxon>Macrostomum</taxon>
    </lineage>
</organism>
<evidence type="ECO:0000313" key="3">
    <source>
        <dbReference type="Proteomes" id="UP000215902"/>
    </source>
</evidence>
<evidence type="ECO:0008006" key="4">
    <source>
        <dbReference type="Google" id="ProtNLM"/>
    </source>
</evidence>
<sequence>MQSSIAEDDSVIDGIQKSLFHIVEDKNKAAGKRDSVHRVVFAMRLNTSSQPLQSLFPGLSVEYSKHTLKSLLGLHYDPDANGFLKHATAGPEEVTGLLLMYPSSALHIIEGTTHVIRKVVEELNDFTTREVSPILRAVILNISHNINHRLFSFWSHAILEVEPVNIDLFETTESDENLISSIMTQLIKLGVHLKKDPTKGKMSEIMKKVREDRQELVPAQAAVGYLAQNCDNSCLIHCSEFLEIYKRPFDVKLASDYVWPLFSNMFSYTES</sequence>
<dbReference type="OrthoDB" id="548795at2759"/>
<accession>A0A267GKH3</accession>
<evidence type="ECO:0000313" key="1">
    <source>
        <dbReference type="EMBL" id="PAA83785.1"/>
    </source>
</evidence>
<dbReference type="Proteomes" id="UP000215902">
    <property type="component" value="Unassembled WGS sequence"/>
</dbReference>
<dbReference type="EMBL" id="NIVC01000301">
    <property type="protein sequence ID" value="PAA85904.1"/>
    <property type="molecule type" value="Genomic_DNA"/>
</dbReference>
<name>A0A267GKH3_9PLAT</name>
<protein>
    <recommendedName>
        <fullName evidence="4">BLUF domain-containing protein</fullName>
    </recommendedName>
</protein>
<dbReference type="Pfam" id="PF24787">
    <property type="entry name" value="TEX47"/>
    <property type="match status" value="1"/>
</dbReference>
<dbReference type="STRING" id="282301.A0A267GKH3"/>
<gene>
    <name evidence="2" type="ORF">BOX15_Mlig003582g1</name>
    <name evidence="1" type="ORF">BOX15_Mlig023737g2</name>
</gene>
<dbReference type="EMBL" id="NIVC01000406">
    <property type="protein sequence ID" value="PAA83785.1"/>
    <property type="molecule type" value="Genomic_DNA"/>
</dbReference>
<dbReference type="InterPro" id="IPR055308">
    <property type="entry name" value="TEX47-like"/>
</dbReference>
<keyword evidence="3" id="KW-1185">Reference proteome</keyword>
<dbReference type="PANTHER" id="PTHR34035:SF1">
    <property type="entry name" value="TESTIS-EXPRESSED PROTEIN 47"/>
    <property type="match status" value="1"/>
</dbReference>